<gene>
    <name evidence="3" type="ORF">NHX12_031949</name>
</gene>
<dbReference type="PANTHER" id="PTHR14709:SF1">
    <property type="entry name" value="PROLINE-RICH PROTEIN 12"/>
    <property type="match status" value="1"/>
</dbReference>
<feature type="compositionally biased region" description="Low complexity" evidence="1">
    <location>
        <begin position="638"/>
        <end position="652"/>
    </location>
</feature>
<dbReference type="EMBL" id="JANIIK010000047">
    <property type="protein sequence ID" value="KAJ3600976.1"/>
    <property type="molecule type" value="Genomic_DNA"/>
</dbReference>
<feature type="compositionally biased region" description="Basic residues" evidence="1">
    <location>
        <begin position="791"/>
        <end position="814"/>
    </location>
</feature>
<feature type="compositionally biased region" description="Basic and acidic residues" evidence="1">
    <location>
        <begin position="1653"/>
        <end position="1913"/>
    </location>
</feature>
<evidence type="ECO:0000313" key="4">
    <source>
        <dbReference type="Proteomes" id="UP001148018"/>
    </source>
</evidence>
<keyword evidence="4" id="KW-1185">Reference proteome</keyword>
<evidence type="ECO:0000259" key="2">
    <source>
        <dbReference type="Pfam" id="PF13926"/>
    </source>
</evidence>
<evidence type="ECO:0000256" key="1">
    <source>
        <dbReference type="SAM" id="MobiDB-lite"/>
    </source>
</evidence>
<feature type="compositionally biased region" description="Polar residues" evidence="1">
    <location>
        <begin position="1304"/>
        <end position="1315"/>
    </location>
</feature>
<feature type="region of interest" description="Disordered" evidence="1">
    <location>
        <begin position="768"/>
        <end position="842"/>
    </location>
</feature>
<dbReference type="InterPro" id="IPR025451">
    <property type="entry name" value="DUF4211"/>
</dbReference>
<feature type="compositionally biased region" description="Low complexity" evidence="1">
    <location>
        <begin position="538"/>
        <end position="566"/>
    </location>
</feature>
<protein>
    <recommendedName>
        <fullName evidence="2">DUF4211 domain-containing protein</fullName>
    </recommendedName>
</protein>
<feature type="compositionally biased region" description="Low complexity" evidence="1">
    <location>
        <begin position="669"/>
        <end position="682"/>
    </location>
</feature>
<dbReference type="PANTHER" id="PTHR14709">
    <property type="entry name" value="GLUTAMINE AND SERINE-RICH PROTEIN 1-RELATED"/>
    <property type="match status" value="1"/>
</dbReference>
<proteinExistence type="predicted"/>
<feature type="compositionally biased region" description="Polar residues" evidence="1">
    <location>
        <begin position="168"/>
        <end position="190"/>
    </location>
</feature>
<sequence>MELREVGQSEVSRLRWSRHGPPARSNNAPCRWRLTTPPVLPPPCCPPPRVRGSGTLFGAPSLVYGSSRSSHPDAELLHRQAYGTPHPLQGYATNHHPGSAGQGGAWGAAGRSLGLSGLFDPGLHHGSPSAMHTPAPAELFISGALPGSGSFPSSSALSAYQHPASFSGRSFTPSLSLQDTPTFSPTSNGLLSPHDPLLHIKSPSQPGLGFDRLLSSQSASAYRDQSSQLYNSSMFSSGPAPPQTQPPQERAIPRQDSVIKHYQRSSSAQQLPTSAPHPLQHYLSCGGASGYQQLASHHRHAGVPCSPIGELSPSSDPKPSSRAEAQAYPLITKLSTGQTPVMALCKPLSVEREALRWDTEELETPQEVERDPDPVAQWLEVCPQAFMSSPQGYPDARAAQSQSYHPSTSKTKPEADMLGGRDGGTKGLPYDMSKVSEERYHLQSVIRTNSATSGGGPGGPGVGGGLDGQVEMSLKKQHQQAKSEQSRVVAESHSHSNPHAHSTHPHQQQQLEAMGSVVHYGRGDPYTQHSQHSHHSSHVSAHSQQQHSQHPQQQHPQHPQHPQHSLPHPHPHAHPHRELKKAPDPVDMPYLRKTPDAQQQARQSQASMSLMDSPPDQPQQSHMLQSVLSHTTRTKMDPQQGPPQHQHPISQQAMMGSAGGNAGVDPHPQSQSSQLQLQLQSQAMEAHYGRGAQARDPSQGGQNSVSPLDMLERSLSRTNSREGGGPPERSGGLGVAVGGGEGATRNRLRQHGLPPHLHAQQTTSDLHDFLSEPDMGMSGPSHLHHLSQPQHAHHQPQAHPHHQLSHPHVAHAHPHQLAPNMATSQQQQTQPREPEPQLAHSQLDQLKEHQFDTDEDRSFFPGMEDMFCSDDYKPSCAGDAGPGQSVQENISQSRGQGQEAMKAASGGYDMMGHHGDQGYGQYCHSLPETGNGSMHLDLDSLKTHELPSTVNTEQLGLIQSQTSSLGMAGAGVPGDGSVNKLMGAPGVGGGTGTSGLTSPIFCSSRPKKLLKTSSFHLLKQRREPQAQSKKNYAQEYEFEDDEDKADVPADIRLNSRRLPDLLPDLVSSCRKAGGAPGGSGLSPLMGDMDFCHPTGFPPLGQPPQLLPHEGPKKRGRKPTKPKREGPPRPRGRPRIRPLPEPPYCRGIIGAVGGETKRGRGRGRGRGRREEGMVEMHRDMAKPQCLPYHQQQQQQMPPQQFHQQAQQQQLHHHLPTPPQQQQGQQQLHHHQPTPPQQQQQQAQQQLLHHQQPGPPQQQLHHHHHLHQQHVPYPHHQASQHQQHQEPIPPIKIKLPIPSMPPSDSLLRTNSLSSNEPVLSDGSVGSAPSLGLSPGPPPSLDLGRNHLDPAQEKMIKQQQQKAEMTWEREMDEELTPEAWATMQKLSSSTEDKAPELKPGFVASFLDFLKTGKKQQGLGSCPEGGMRPLPCKRLDEELKRNLETLPSFSSDEEDSVSKNQDLQKSISSAISALYDTPHSLATGMTTAGSCASPPVGATSPLSVPLASASDEAPASQRLTSLHLAKKQVDAAIAGESEEEDSESAGEGIFRERDEFVVRTEDIGTLKLALVQKALLQKFSPEIKDGQRQFCATSNYLGYFGDAKMRYQRLYVKFLENVNKKDYVRVCSRKPWHRAGLTLRRQSLPKPPPTALSPTPPREKEEKEKEQKDKEEQEQRELECKAREKEERERKEKEEREQRERKEKERERRERERELKEKKEREQKEREKRDKEREQKEKEQKEQRERDKKEKELKEREKVKNERTLKEKEKKEREKKEREQKEKKDREQKEKEREKKEREQKEKKEREQKREREQKEKKEREQKREREQKEKKEREQKEKKEREQKEKKEKEQKEKKEREQKEKEKKEREQKEKEKKEREQKEKLEKERERREREKEKEKQREREKKEREERERKRQASQESKSISGGGGGGEGAERSKTKGEKREGEKLVERPCRARGVKDKEEPPPKKRKKWLKEVPSSSSDSESSADPSSDNEGPVRAAVNSRAMREMFRSYVEMLVSTALDPDMIQALEDTHDELYLPPMRKIDSLINEQKRRMMRRANMNAQHQEALHVFPKMTAEPLDSSSIKVHLGGEGYNRKTLSRVKRSMPKTQDLKLSTEACRVYSLYHSLHHYKYHTFLHCKKETDSIEQAAEEDPGQEEVVQQCMANQGWLEALFTSFMELLTLSAKA</sequence>
<comment type="caution">
    <text evidence="3">The sequence shown here is derived from an EMBL/GenBank/DDBJ whole genome shotgun (WGS) entry which is preliminary data.</text>
</comment>
<feature type="region of interest" description="Disordered" evidence="1">
    <location>
        <begin position="1"/>
        <end position="30"/>
    </location>
</feature>
<feature type="region of interest" description="Disordered" evidence="1">
    <location>
        <begin position="1092"/>
        <end position="1172"/>
    </location>
</feature>
<feature type="compositionally biased region" description="Basic residues" evidence="1">
    <location>
        <begin position="1111"/>
        <end position="1120"/>
    </location>
</feature>
<feature type="region of interest" description="Disordered" evidence="1">
    <location>
        <begin position="1017"/>
        <end position="1043"/>
    </location>
</feature>
<organism evidence="3 4">
    <name type="scientific">Muraenolepis orangiensis</name>
    <name type="common">Patagonian moray cod</name>
    <dbReference type="NCBI Taxonomy" id="630683"/>
    <lineage>
        <taxon>Eukaryota</taxon>
        <taxon>Metazoa</taxon>
        <taxon>Chordata</taxon>
        <taxon>Craniata</taxon>
        <taxon>Vertebrata</taxon>
        <taxon>Euteleostomi</taxon>
        <taxon>Actinopterygii</taxon>
        <taxon>Neopterygii</taxon>
        <taxon>Teleostei</taxon>
        <taxon>Neoteleostei</taxon>
        <taxon>Acanthomorphata</taxon>
        <taxon>Zeiogadaria</taxon>
        <taxon>Gadariae</taxon>
        <taxon>Gadiformes</taxon>
        <taxon>Muraenolepidoidei</taxon>
        <taxon>Muraenolepididae</taxon>
        <taxon>Muraenolepis</taxon>
    </lineage>
</organism>
<dbReference type="InterPro" id="IPR052466">
    <property type="entry name" value="DNA_MethProtect_Complex"/>
</dbReference>
<feature type="region of interest" description="Disordered" evidence="1">
    <location>
        <begin position="1186"/>
        <end position="1344"/>
    </location>
</feature>
<feature type="compositionally biased region" description="Polar residues" evidence="1">
    <location>
        <begin position="399"/>
        <end position="410"/>
    </location>
</feature>
<feature type="compositionally biased region" description="Low complexity" evidence="1">
    <location>
        <begin position="1320"/>
        <end position="1331"/>
    </location>
</feature>
<feature type="compositionally biased region" description="Pro residues" evidence="1">
    <location>
        <begin position="1095"/>
        <end position="1105"/>
    </location>
</feature>
<evidence type="ECO:0000313" key="3">
    <source>
        <dbReference type="EMBL" id="KAJ3600976.1"/>
    </source>
</evidence>
<dbReference type="OrthoDB" id="21499at2759"/>
<feature type="region of interest" description="Disordered" evidence="1">
    <location>
        <begin position="447"/>
        <end position="749"/>
    </location>
</feature>
<feature type="compositionally biased region" description="Basic residues" evidence="1">
    <location>
        <begin position="567"/>
        <end position="579"/>
    </location>
</feature>
<feature type="compositionally biased region" description="Polar residues" evidence="1">
    <location>
        <begin position="225"/>
        <end position="236"/>
    </location>
</feature>
<dbReference type="Proteomes" id="UP001148018">
    <property type="component" value="Unassembled WGS sequence"/>
</dbReference>
<feature type="compositionally biased region" description="Polar residues" evidence="1">
    <location>
        <begin position="618"/>
        <end position="631"/>
    </location>
</feature>
<dbReference type="Pfam" id="PF13926">
    <property type="entry name" value="DUF4211"/>
    <property type="match status" value="1"/>
</dbReference>
<feature type="compositionally biased region" description="Gly residues" evidence="1">
    <location>
        <begin position="453"/>
        <end position="467"/>
    </location>
</feature>
<feature type="region of interest" description="Disordered" evidence="1">
    <location>
        <begin position="1633"/>
        <end position="1995"/>
    </location>
</feature>
<feature type="compositionally biased region" description="Basic and acidic residues" evidence="1">
    <location>
        <begin position="1929"/>
        <end position="1963"/>
    </location>
</feature>
<feature type="compositionally biased region" description="Pro residues" evidence="1">
    <location>
        <begin position="1641"/>
        <end position="1652"/>
    </location>
</feature>
<feature type="region of interest" description="Disordered" evidence="1">
    <location>
        <begin position="301"/>
        <end position="324"/>
    </location>
</feature>
<feature type="compositionally biased region" description="Low complexity" evidence="1">
    <location>
        <begin position="1267"/>
        <end position="1280"/>
    </location>
</feature>
<feature type="region of interest" description="Disordered" evidence="1">
    <location>
        <begin position="225"/>
        <end position="251"/>
    </location>
</feature>
<reference evidence="3" key="1">
    <citation type="submission" date="2022-07" db="EMBL/GenBank/DDBJ databases">
        <title>Chromosome-level genome of Muraenolepis orangiensis.</title>
        <authorList>
            <person name="Kim J."/>
        </authorList>
    </citation>
    <scope>NUCLEOTIDE SEQUENCE</scope>
    <source>
        <strain evidence="3">KU_S4_2022</strain>
        <tissue evidence="3">Muscle</tissue>
    </source>
</reference>
<feature type="compositionally biased region" description="Low complexity" evidence="1">
    <location>
        <begin position="1186"/>
        <end position="1208"/>
    </location>
</feature>
<feature type="compositionally biased region" description="Low complexity" evidence="1">
    <location>
        <begin position="597"/>
        <end position="609"/>
    </location>
</feature>
<feature type="region of interest" description="Disordered" evidence="1">
    <location>
        <begin position="389"/>
        <end position="431"/>
    </location>
</feature>
<name>A0A9Q0E7Z6_9TELE</name>
<feature type="compositionally biased region" description="Low complexity" evidence="1">
    <location>
        <begin position="1975"/>
        <end position="1989"/>
    </location>
</feature>
<feature type="domain" description="DUF4211" evidence="2">
    <location>
        <begin position="1995"/>
        <end position="2080"/>
    </location>
</feature>
<feature type="compositionally biased region" description="Low complexity" evidence="1">
    <location>
        <begin position="1235"/>
        <end position="1250"/>
    </location>
</feature>
<accession>A0A9Q0E7Z6</accession>
<feature type="region of interest" description="Disordered" evidence="1">
    <location>
        <begin position="168"/>
        <end position="203"/>
    </location>
</feature>
<feature type="compositionally biased region" description="Gly residues" evidence="1">
    <location>
        <begin position="722"/>
        <end position="742"/>
    </location>
</feature>